<evidence type="ECO:0000256" key="1">
    <source>
        <dbReference type="SAM" id="MobiDB-lite"/>
    </source>
</evidence>
<gene>
    <name evidence="2" type="ORF">CBP36_19780</name>
</gene>
<proteinExistence type="predicted"/>
<geneLocation type="plasmid" evidence="2 3">
    <name>pACP4.1</name>
</geneLocation>
<keyword evidence="2" id="KW-0614">Plasmid</keyword>
<protein>
    <submittedName>
        <fullName evidence="2">Uncharacterized protein</fullName>
    </submittedName>
</protein>
<organism evidence="2 3">
    <name type="scientific">Acidovorax carolinensis</name>
    <dbReference type="NCBI Taxonomy" id="553814"/>
    <lineage>
        <taxon>Bacteria</taxon>
        <taxon>Pseudomonadati</taxon>
        <taxon>Pseudomonadota</taxon>
        <taxon>Betaproteobacteria</taxon>
        <taxon>Burkholderiales</taxon>
        <taxon>Comamonadaceae</taxon>
        <taxon>Acidovorax</taxon>
    </lineage>
</organism>
<name>A0A240UIB1_9BURK</name>
<accession>A0A240UIB1</accession>
<feature type="region of interest" description="Disordered" evidence="1">
    <location>
        <begin position="1"/>
        <end position="25"/>
    </location>
</feature>
<reference evidence="2" key="1">
    <citation type="submission" date="2017-05" db="EMBL/GenBank/DDBJ databases">
        <title>Polyphasic characterization of four soil-derived phenanthrene-degrading Acidovorax strains and proposal of Acidovorax phenanthrenivorans sp. nov.</title>
        <authorList>
            <person name="Singleton D."/>
            <person name="Lee J."/>
            <person name="Dickey A.N."/>
            <person name="Stroud A."/>
            <person name="Scholl E.H."/>
            <person name="Wright F.A."/>
            <person name="Aitken M.D."/>
        </authorList>
    </citation>
    <scope>NUCLEOTIDE SEQUENCE</scope>
    <source>
        <strain evidence="2">P4</strain>
        <plasmid evidence="2">pACP4.1</plasmid>
    </source>
</reference>
<dbReference type="KEGG" id="acip:CBP36_19780"/>
<feature type="compositionally biased region" description="Polar residues" evidence="1">
    <location>
        <begin position="1"/>
        <end position="10"/>
    </location>
</feature>
<dbReference type="Proteomes" id="UP000194440">
    <property type="component" value="Plasmid pACP4.1"/>
</dbReference>
<dbReference type="AlphaFoldDB" id="A0A240UIB1"/>
<evidence type="ECO:0000313" key="2">
    <source>
        <dbReference type="EMBL" id="ART61208.1"/>
    </source>
</evidence>
<dbReference type="EMBL" id="CP021367">
    <property type="protein sequence ID" value="ART61208.1"/>
    <property type="molecule type" value="Genomic_DNA"/>
</dbReference>
<evidence type="ECO:0000313" key="3">
    <source>
        <dbReference type="Proteomes" id="UP000194440"/>
    </source>
</evidence>
<sequence>MAQEVNQEFQQAVRARAPKEDPTTFNQNSFDINSLLSQDTSAGFWKLASSNFGALVKNMVGNTLQKTIYKGQQQFSTRMNSMLNDMGVPGVVFQQSMNSVVQNVSGNLYTGANNVSNAAGSGAVSAVESIKARATPYSR</sequence>
<keyword evidence="3" id="KW-1185">Reference proteome</keyword>